<dbReference type="SUPFAM" id="SSF69189">
    <property type="entry name" value="Penicillin-binding protein associated domain"/>
    <property type="match status" value="1"/>
</dbReference>
<dbReference type="PANTHER" id="PTHR21581:SF11">
    <property type="entry name" value="D-ALANYL-D-ALANINE CARBOXYPEPTIDASE DACA"/>
    <property type="match status" value="1"/>
</dbReference>
<evidence type="ECO:0000256" key="4">
    <source>
        <dbReference type="ARBA" id="ARBA00012448"/>
    </source>
</evidence>
<feature type="signal peptide" evidence="16">
    <location>
        <begin position="1"/>
        <end position="32"/>
    </location>
</feature>
<keyword evidence="8" id="KW-0378">Hydrolase</keyword>
<dbReference type="Pfam" id="PF00768">
    <property type="entry name" value="Peptidase_S11"/>
    <property type="match status" value="1"/>
</dbReference>
<keyword evidence="10" id="KW-0573">Peptidoglycan synthesis</keyword>
<keyword evidence="9" id="KW-0133">Cell shape</keyword>
<keyword evidence="6" id="KW-0645">Protease</keyword>
<dbReference type="Gene3D" id="3.40.710.10">
    <property type="entry name" value="DD-peptidase/beta-lactamase superfamily"/>
    <property type="match status" value="1"/>
</dbReference>
<evidence type="ECO:0000256" key="9">
    <source>
        <dbReference type="ARBA" id="ARBA00022960"/>
    </source>
</evidence>
<dbReference type="InterPro" id="IPR012338">
    <property type="entry name" value="Beta-lactam/transpept-like"/>
</dbReference>
<dbReference type="InterPro" id="IPR018044">
    <property type="entry name" value="Peptidase_S11"/>
</dbReference>
<dbReference type="Proteomes" id="UP000656813">
    <property type="component" value="Unassembled WGS sequence"/>
</dbReference>
<dbReference type="EMBL" id="BMFV01000010">
    <property type="protein sequence ID" value="GGH80246.1"/>
    <property type="molecule type" value="Genomic_DNA"/>
</dbReference>
<proteinExistence type="inferred from homology"/>
<evidence type="ECO:0000259" key="17">
    <source>
        <dbReference type="SMART" id="SM00936"/>
    </source>
</evidence>
<dbReference type="GO" id="GO:0071555">
    <property type="term" value="P:cell wall organization"/>
    <property type="evidence" value="ECO:0007669"/>
    <property type="project" value="UniProtKB-KW"/>
</dbReference>
<comment type="similarity">
    <text evidence="3 15">Belongs to the peptidase S11 family.</text>
</comment>
<accession>A0A8J2ZVW5</accession>
<dbReference type="PRINTS" id="PR00725">
    <property type="entry name" value="DADACBPTASE1"/>
</dbReference>
<evidence type="ECO:0000256" key="7">
    <source>
        <dbReference type="ARBA" id="ARBA00022729"/>
    </source>
</evidence>
<dbReference type="SMART" id="SM00936">
    <property type="entry name" value="PBP5_C"/>
    <property type="match status" value="1"/>
</dbReference>
<dbReference type="RefSeq" id="WP_229745471.1">
    <property type="nucleotide sequence ID" value="NZ_BMFV01000010.1"/>
</dbReference>
<comment type="caution">
    <text evidence="18">The sequence shown here is derived from an EMBL/GenBank/DDBJ whole genome shotgun (WGS) entry which is preliminary data.</text>
</comment>
<evidence type="ECO:0000256" key="3">
    <source>
        <dbReference type="ARBA" id="ARBA00007164"/>
    </source>
</evidence>
<dbReference type="InterPro" id="IPR001967">
    <property type="entry name" value="Peptidase_S11_N"/>
</dbReference>
<comment type="catalytic activity">
    <reaction evidence="12">
        <text>Preferential cleavage: (Ac)2-L-Lys-D-Ala-|-D-Ala. Also transpeptidation of peptidyl-alanyl moieties that are N-acyl substituents of D-alanine.</text>
        <dbReference type="EC" id="3.4.16.4"/>
    </reaction>
</comment>
<evidence type="ECO:0000313" key="18">
    <source>
        <dbReference type="EMBL" id="GGH80246.1"/>
    </source>
</evidence>
<dbReference type="GO" id="GO:0009252">
    <property type="term" value="P:peptidoglycan biosynthetic process"/>
    <property type="evidence" value="ECO:0007669"/>
    <property type="project" value="UniProtKB-UniPathway"/>
</dbReference>
<keyword evidence="11" id="KW-0961">Cell wall biogenesis/degradation</keyword>
<evidence type="ECO:0000313" key="19">
    <source>
        <dbReference type="Proteomes" id="UP000656813"/>
    </source>
</evidence>
<dbReference type="InterPro" id="IPR015956">
    <property type="entry name" value="Peniciliin-bd_prot_C_sf"/>
</dbReference>
<evidence type="ECO:0000256" key="2">
    <source>
        <dbReference type="ARBA" id="ARBA00004752"/>
    </source>
</evidence>
<evidence type="ECO:0000256" key="1">
    <source>
        <dbReference type="ARBA" id="ARBA00003217"/>
    </source>
</evidence>
<dbReference type="EC" id="3.4.16.4" evidence="4"/>
<evidence type="ECO:0000256" key="6">
    <source>
        <dbReference type="ARBA" id="ARBA00022670"/>
    </source>
</evidence>
<evidence type="ECO:0000256" key="10">
    <source>
        <dbReference type="ARBA" id="ARBA00022984"/>
    </source>
</evidence>
<keyword evidence="7 16" id="KW-0732">Signal</keyword>
<dbReference type="UniPathway" id="UPA00219"/>
<gene>
    <name evidence="18" type="primary">dacA</name>
    <name evidence="18" type="ORF">GCM10007096_16360</name>
</gene>
<organism evidence="18 19">
    <name type="scientific">Pullulanibacillus pueri</name>
    <dbReference type="NCBI Taxonomy" id="1437324"/>
    <lineage>
        <taxon>Bacteria</taxon>
        <taxon>Bacillati</taxon>
        <taxon>Bacillota</taxon>
        <taxon>Bacilli</taxon>
        <taxon>Bacillales</taxon>
        <taxon>Sporolactobacillaceae</taxon>
        <taxon>Pullulanibacillus</taxon>
    </lineage>
</organism>
<evidence type="ECO:0000256" key="14">
    <source>
        <dbReference type="PIRSR" id="PIRSR618044-2"/>
    </source>
</evidence>
<feature type="active site" description="Proton acceptor" evidence="13">
    <location>
        <position position="72"/>
    </location>
</feature>
<evidence type="ECO:0000256" key="16">
    <source>
        <dbReference type="SAM" id="SignalP"/>
    </source>
</evidence>
<dbReference type="Gene3D" id="2.60.410.10">
    <property type="entry name" value="D-Ala-D-Ala carboxypeptidase, C-terminal domain"/>
    <property type="match status" value="1"/>
</dbReference>
<evidence type="ECO:0000256" key="5">
    <source>
        <dbReference type="ARBA" id="ARBA00022645"/>
    </source>
</evidence>
<dbReference type="GO" id="GO:0009002">
    <property type="term" value="F:serine-type D-Ala-D-Ala carboxypeptidase activity"/>
    <property type="evidence" value="ECO:0007669"/>
    <property type="project" value="UniProtKB-EC"/>
</dbReference>
<evidence type="ECO:0000256" key="11">
    <source>
        <dbReference type="ARBA" id="ARBA00023316"/>
    </source>
</evidence>
<feature type="chain" id="PRO_5035202967" description="serine-type D-Ala-D-Ala carboxypeptidase" evidence="16">
    <location>
        <begin position="33"/>
        <end position="449"/>
    </location>
</feature>
<protein>
    <recommendedName>
        <fullName evidence="4">serine-type D-Ala-D-Ala carboxypeptidase</fullName>
        <ecNumber evidence="4">3.4.16.4</ecNumber>
    </recommendedName>
</protein>
<dbReference type="SUPFAM" id="SSF56601">
    <property type="entry name" value="beta-lactamase/transpeptidase-like"/>
    <property type="match status" value="1"/>
</dbReference>
<comment type="function">
    <text evidence="1">Removes C-terminal D-alanyl residues from sugar-peptide cell wall precursors.</text>
</comment>
<sequence>MNVRKYIQHSFILSLVLFLLVATLFHPKSASAATNDPLKINAKAAILVDVNSGKILYAKNIDEMLPPASMTKMMTEYLVQKSVADGKLKWDTTFRVSQKASDLSHNTDFSGVSLRTDYDYTVKSLYEALAIFSSNAAAVALAEKISGSETEFVKLMNKTAKDLGMDDAKFINSSGLDNVDLGDAIAAGGPNDSNMVSARSLAKLAYHIVTDYPQALEVSSIPEKDFIGGPGEKQHMTNYNYMLPGFGDNMREYKYPGVDGLKTGFTDAAGECFTGTVKQGNRRFISVVMHTESESARFLETKKLYDYGFKQTSDQSILKKGASIKDKKSLPVVKGKQDHVDIEVKDAVTLPIDNSDKGKYKTVLHLDKSLLNKDGELTAPVKKGQKVGYITLENTGDHNYGYLYNAPKIDVVAKEDVQKSNWFVLTLRSIGHFISGIFTGAVDLVKGWF</sequence>
<keyword evidence="19" id="KW-1185">Reference proteome</keyword>
<keyword evidence="5 18" id="KW-0121">Carboxypeptidase</keyword>
<feature type="binding site" evidence="14">
    <location>
        <position position="262"/>
    </location>
    <ligand>
        <name>substrate</name>
    </ligand>
</feature>
<comment type="pathway">
    <text evidence="2">Cell wall biogenesis; peptidoglycan biosynthesis.</text>
</comment>
<dbReference type="GO" id="GO:0008360">
    <property type="term" value="P:regulation of cell shape"/>
    <property type="evidence" value="ECO:0007669"/>
    <property type="project" value="UniProtKB-KW"/>
</dbReference>
<feature type="domain" description="Peptidase S11 D-Ala-D-Ala carboxypeptidase A C-terminal" evidence="17">
    <location>
        <begin position="312"/>
        <end position="419"/>
    </location>
</feature>
<reference evidence="18" key="1">
    <citation type="journal article" date="2014" name="Int. J. Syst. Evol. Microbiol.">
        <title>Complete genome sequence of Corynebacterium casei LMG S-19264T (=DSM 44701T), isolated from a smear-ripened cheese.</title>
        <authorList>
            <consortium name="US DOE Joint Genome Institute (JGI-PGF)"/>
            <person name="Walter F."/>
            <person name="Albersmeier A."/>
            <person name="Kalinowski J."/>
            <person name="Ruckert C."/>
        </authorList>
    </citation>
    <scope>NUCLEOTIDE SEQUENCE</scope>
    <source>
        <strain evidence="18">CGMCC 1.12777</strain>
    </source>
</reference>
<evidence type="ECO:0000256" key="13">
    <source>
        <dbReference type="PIRSR" id="PIRSR618044-1"/>
    </source>
</evidence>
<feature type="active site" evidence="13">
    <location>
        <position position="133"/>
    </location>
</feature>
<reference evidence="18" key="2">
    <citation type="submission" date="2020-09" db="EMBL/GenBank/DDBJ databases">
        <authorList>
            <person name="Sun Q."/>
            <person name="Zhou Y."/>
        </authorList>
    </citation>
    <scope>NUCLEOTIDE SEQUENCE</scope>
    <source>
        <strain evidence="18">CGMCC 1.12777</strain>
    </source>
</reference>
<dbReference type="GO" id="GO:0006508">
    <property type="term" value="P:proteolysis"/>
    <property type="evidence" value="ECO:0007669"/>
    <property type="project" value="UniProtKB-KW"/>
</dbReference>
<dbReference type="Pfam" id="PF07943">
    <property type="entry name" value="PBP5_C"/>
    <property type="match status" value="1"/>
</dbReference>
<evidence type="ECO:0000256" key="8">
    <source>
        <dbReference type="ARBA" id="ARBA00022801"/>
    </source>
</evidence>
<evidence type="ECO:0000256" key="12">
    <source>
        <dbReference type="ARBA" id="ARBA00034000"/>
    </source>
</evidence>
<name>A0A8J2ZVW5_9BACL</name>
<dbReference type="PANTHER" id="PTHR21581">
    <property type="entry name" value="D-ALANYL-D-ALANINE CARBOXYPEPTIDASE"/>
    <property type="match status" value="1"/>
</dbReference>
<feature type="active site" description="Acyl-ester intermediate" evidence="13">
    <location>
        <position position="69"/>
    </location>
</feature>
<dbReference type="AlphaFoldDB" id="A0A8J2ZVW5"/>
<dbReference type="InterPro" id="IPR037167">
    <property type="entry name" value="Peptidase_S11_C_sf"/>
</dbReference>
<dbReference type="InterPro" id="IPR012907">
    <property type="entry name" value="Peptidase_S11_C"/>
</dbReference>
<evidence type="ECO:0000256" key="15">
    <source>
        <dbReference type="RuleBase" id="RU004016"/>
    </source>
</evidence>